<comment type="caution">
    <text evidence="1">The sequence shown here is derived from an EMBL/GenBank/DDBJ whole genome shotgun (WGS) entry which is preliminary data.</text>
</comment>
<organism evidence="1 2">
    <name type="scientific">Deinococcus arboris</name>
    <dbReference type="NCBI Taxonomy" id="2682977"/>
    <lineage>
        <taxon>Bacteria</taxon>
        <taxon>Thermotogati</taxon>
        <taxon>Deinococcota</taxon>
        <taxon>Deinococci</taxon>
        <taxon>Deinococcales</taxon>
        <taxon>Deinococcaceae</taxon>
        <taxon>Deinococcus</taxon>
    </lineage>
</organism>
<proteinExistence type="predicted"/>
<keyword evidence="2" id="KW-1185">Reference proteome</keyword>
<sequence length="50" mass="5601">MTPGLHQVWVRDLRPLDARQREAFLASLAMHYGQSAADKIRRAVNRGAVA</sequence>
<protein>
    <submittedName>
        <fullName evidence="1">Uncharacterized protein</fullName>
    </submittedName>
</protein>
<evidence type="ECO:0000313" key="2">
    <source>
        <dbReference type="Proteomes" id="UP000483286"/>
    </source>
</evidence>
<dbReference type="EMBL" id="WQLB01000009">
    <property type="protein sequence ID" value="MVN86846.1"/>
    <property type="molecule type" value="Genomic_DNA"/>
</dbReference>
<accession>A0A7C9IAL0</accession>
<gene>
    <name evidence="1" type="ORF">GO986_08725</name>
</gene>
<dbReference type="Proteomes" id="UP000483286">
    <property type="component" value="Unassembled WGS sequence"/>
</dbReference>
<name>A0A7C9IAL0_9DEIO</name>
<evidence type="ECO:0000313" key="1">
    <source>
        <dbReference type="EMBL" id="MVN86846.1"/>
    </source>
</evidence>
<reference evidence="1 2" key="1">
    <citation type="submission" date="2019-12" db="EMBL/GenBank/DDBJ databases">
        <title>Deinococcus sp. HMF7620 Genome sequencing and assembly.</title>
        <authorList>
            <person name="Kang H."/>
            <person name="Kim H."/>
            <person name="Joh K."/>
        </authorList>
    </citation>
    <scope>NUCLEOTIDE SEQUENCE [LARGE SCALE GENOMIC DNA]</scope>
    <source>
        <strain evidence="1 2">HMF7620</strain>
    </source>
</reference>
<dbReference type="RefSeq" id="WP_157458897.1">
    <property type="nucleotide sequence ID" value="NZ_WQLB01000009.1"/>
</dbReference>
<dbReference type="AlphaFoldDB" id="A0A7C9IAL0"/>